<name>A6N3G9_9CAUD</name>
<dbReference type="EMBL" id="EF602154">
    <property type="protein sequence ID" value="ABR10596.1"/>
    <property type="molecule type" value="Genomic_DNA"/>
</dbReference>
<protein>
    <submittedName>
        <fullName evidence="1">BcepNY3gp61</fullName>
    </submittedName>
</protein>
<dbReference type="KEGG" id="vg:5291039"/>
<accession>A6N3G9</accession>
<organism evidence="1 2">
    <name type="scientific">Burkholderia phage BcepNY3</name>
    <dbReference type="NCBI Taxonomy" id="2881397"/>
    <lineage>
        <taxon>Viruses</taxon>
        <taxon>Duplodnaviria</taxon>
        <taxon>Heunggongvirae</taxon>
        <taxon>Uroviricota</taxon>
        <taxon>Caudoviricetes</taxon>
        <taxon>Naesvirus</taxon>
        <taxon>Naesvirus bcepNY3</taxon>
    </lineage>
</organism>
<gene>
    <name evidence="1" type="ORF">BcepNY3gene61</name>
</gene>
<sequence length="71" mass="8369">MTAPDRVNGVPRIRLERECASKNRYPDEIMARASGLHHQDRNKLDALWVYSCKHCAGWHLTRRDNGPRWRV</sequence>
<dbReference type="Proteomes" id="UP000001998">
    <property type="component" value="Segment"/>
</dbReference>
<reference evidence="1 2" key="1">
    <citation type="submission" date="2007-05" db="EMBL/GenBank/DDBJ databases">
        <title>Complete genomic sequence of phage BcepNY3, a new member of the Burkholderia phage Bcep781 family.</title>
        <authorList>
            <person name="Summer E.J."/>
            <person name="Orchard R.C."/>
            <person name="Attenhofer K."/>
            <person name="Coffey A."/>
            <person name="Gill J.J."/>
            <person name="Gonzalez C.F."/>
            <person name="Young R."/>
        </authorList>
    </citation>
    <scope>NUCLEOTIDE SEQUENCE [LARGE SCALE GENOMIC DNA]</scope>
</reference>
<evidence type="ECO:0000313" key="1">
    <source>
        <dbReference type="EMBL" id="ABR10596.1"/>
    </source>
</evidence>
<dbReference type="RefSeq" id="YP_001294899.1">
    <property type="nucleotide sequence ID" value="NC_009604.1"/>
</dbReference>
<proteinExistence type="predicted"/>
<dbReference type="GeneID" id="5291039"/>
<keyword evidence="2" id="KW-1185">Reference proteome</keyword>
<evidence type="ECO:0000313" key="2">
    <source>
        <dbReference type="Proteomes" id="UP000001998"/>
    </source>
</evidence>